<feature type="transmembrane region" description="Helical" evidence="5">
    <location>
        <begin position="116"/>
        <end position="136"/>
    </location>
</feature>
<feature type="transmembrane region" description="Helical" evidence="5">
    <location>
        <begin position="28"/>
        <end position="45"/>
    </location>
</feature>
<dbReference type="KEGG" id="aev:EI546_10830"/>
<dbReference type="GO" id="GO:0016020">
    <property type="term" value="C:membrane"/>
    <property type="evidence" value="ECO:0007669"/>
    <property type="project" value="UniProtKB-SubCell"/>
</dbReference>
<keyword evidence="2 5" id="KW-0812">Transmembrane</keyword>
<proteinExistence type="predicted"/>
<feature type="transmembrane region" description="Helical" evidence="5">
    <location>
        <begin position="7"/>
        <end position="22"/>
    </location>
</feature>
<keyword evidence="8" id="KW-1185">Reference proteome</keyword>
<feature type="domain" description="O-antigen ligase-related" evidence="6">
    <location>
        <begin position="192"/>
        <end position="350"/>
    </location>
</feature>
<keyword evidence="4 5" id="KW-0472">Membrane</keyword>
<reference evidence="7 8" key="1">
    <citation type="submission" date="2019-01" db="EMBL/GenBank/DDBJ databases">
        <title>Complete genome sequencing of Aequorivita sp. H23M31.</title>
        <authorList>
            <person name="Bae J.-W."/>
        </authorList>
    </citation>
    <scope>NUCLEOTIDE SEQUENCE [LARGE SCALE GENOMIC DNA]</scope>
    <source>
        <strain evidence="7 8">H23M31</strain>
    </source>
</reference>
<feature type="transmembrane region" description="Helical" evidence="5">
    <location>
        <begin position="192"/>
        <end position="217"/>
    </location>
</feature>
<feature type="transmembrane region" description="Helical" evidence="5">
    <location>
        <begin position="389"/>
        <end position="406"/>
    </location>
</feature>
<feature type="transmembrane region" description="Helical" evidence="5">
    <location>
        <begin position="364"/>
        <end position="383"/>
    </location>
</feature>
<dbReference type="Proteomes" id="UP000285517">
    <property type="component" value="Chromosome"/>
</dbReference>
<evidence type="ECO:0000256" key="3">
    <source>
        <dbReference type="ARBA" id="ARBA00022989"/>
    </source>
</evidence>
<evidence type="ECO:0000256" key="4">
    <source>
        <dbReference type="ARBA" id="ARBA00023136"/>
    </source>
</evidence>
<keyword evidence="3 5" id="KW-1133">Transmembrane helix</keyword>
<gene>
    <name evidence="7" type="ORF">EI546_10830</name>
</gene>
<dbReference type="InterPro" id="IPR007016">
    <property type="entry name" value="O-antigen_ligase-rel_domated"/>
</dbReference>
<dbReference type="InterPro" id="IPR051533">
    <property type="entry name" value="WaaL-like"/>
</dbReference>
<feature type="transmembrane region" description="Helical" evidence="5">
    <location>
        <begin position="57"/>
        <end position="78"/>
    </location>
</feature>
<evidence type="ECO:0000256" key="1">
    <source>
        <dbReference type="ARBA" id="ARBA00004141"/>
    </source>
</evidence>
<evidence type="ECO:0000256" key="5">
    <source>
        <dbReference type="SAM" id="Phobius"/>
    </source>
</evidence>
<name>A0A410G4K7_9FLAO</name>
<dbReference type="PANTHER" id="PTHR37422:SF13">
    <property type="entry name" value="LIPOPOLYSACCHARIDE BIOSYNTHESIS PROTEIN PA4999-RELATED"/>
    <property type="match status" value="1"/>
</dbReference>
<dbReference type="EMBL" id="CP034951">
    <property type="protein sequence ID" value="QAA82186.1"/>
    <property type="molecule type" value="Genomic_DNA"/>
</dbReference>
<feature type="transmembrane region" description="Helical" evidence="5">
    <location>
        <begin position="337"/>
        <end position="357"/>
    </location>
</feature>
<feature type="transmembrane region" description="Helical" evidence="5">
    <location>
        <begin position="229"/>
        <end position="246"/>
    </location>
</feature>
<protein>
    <recommendedName>
        <fullName evidence="6">O-antigen ligase-related domain-containing protein</fullName>
    </recommendedName>
</protein>
<dbReference type="AlphaFoldDB" id="A0A410G4K7"/>
<dbReference type="RefSeq" id="WP_128250559.1">
    <property type="nucleotide sequence ID" value="NZ_CP034951.1"/>
</dbReference>
<organism evidence="7 8">
    <name type="scientific">Aequorivita ciconiae</name>
    <dbReference type="NCBI Taxonomy" id="2494375"/>
    <lineage>
        <taxon>Bacteria</taxon>
        <taxon>Pseudomonadati</taxon>
        <taxon>Bacteroidota</taxon>
        <taxon>Flavobacteriia</taxon>
        <taxon>Flavobacteriales</taxon>
        <taxon>Flavobacteriaceae</taxon>
        <taxon>Aequorivita</taxon>
    </lineage>
</organism>
<evidence type="ECO:0000256" key="2">
    <source>
        <dbReference type="ARBA" id="ARBA00022692"/>
    </source>
</evidence>
<sequence>MRILLSAIYPYAFLLLYLIIPFDNYIRALPNILLIILLVTFPFIIKKSDFKKIKILPIAIFTLLFAYLCFNSLVAGRWTEDFNIIKKVLIALGLAILYIPVTDFDSTWGRAAKIKMAIILSSLAAIAFSVYNFVLITDATGSFALGNSPQVVESLLIDRLYLGLLSTFSILISFQSIKKDFHPNNNYHLANIFINLLFIVLIASKIAGISLFILLLIRQFYGQRKAWKMIIAGIAIVAIGGLVFLMKSESPNPLDPDKNPKTSLALIENTRTYELRAVVWECVANIISEEGFTWTGDGFEATENKLLSCYDSQITEPIKRFNFLNQKYNTHNQFLDFYLSAGFIALLLFVVFIVVSFITVRKQFVPTAMLAILIMYSFLENVFHRQIGAYYIGFIVIIIITSALTVENKNINRT</sequence>
<evidence type="ECO:0000313" key="7">
    <source>
        <dbReference type="EMBL" id="QAA82186.1"/>
    </source>
</evidence>
<comment type="subcellular location">
    <subcellularLocation>
        <location evidence="1">Membrane</location>
        <topology evidence="1">Multi-pass membrane protein</topology>
    </subcellularLocation>
</comment>
<evidence type="ECO:0000259" key="6">
    <source>
        <dbReference type="Pfam" id="PF04932"/>
    </source>
</evidence>
<dbReference type="PANTHER" id="PTHR37422">
    <property type="entry name" value="TEICHURONIC ACID BIOSYNTHESIS PROTEIN TUAE"/>
    <property type="match status" value="1"/>
</dbReference>
<feature type="transmembrane region" description="Helical" evidence="5">
    <location>
        <begin position="84"/>
        <end position="104"/>
    </location>
</feature>
<evidence type="ECO:0000313" key="8">
    <source>
        <dbReference type="Proteomes" id="UP000285517"/>
    </source>
</evidence>
<dbReference type="Pfam" id="PF04932">
    <property type="entry name" value="Wzy_C"/>
    <property type="match status" value="1"/>
</dbReference>
<dbReference type="OrthoDB" id="1424618at2"/>
<accession>A0A410G4K7</accession>